<evidence type="ECO:0000313" key="3">
    <source>
        <dbReference type="Proteomes" id="UP001341840"/>
    </source>
</evidence>
<proteinExistence type="predicted"/>
<accession>A0ABU6WRQ1</accession>
<keyword evidence="3" id="KW-1185">Reference proteome</keyword>
<comment type="caution">
    <text evidence="2">The sequence shown here is derived from an EMBL/GenBank/DDBJ whole genome shotgun (WGS) entry which is preliminary data.</text>
</comment>
<protein>
    <submittedName>
        <fullName evidence="2">Uncharacterized protein</fullName>
    </submittedName>
</protein>
<sequence>MVRIPSPANSSIKQTNQQDDRYSLSGAPSSTVAGRFPHLRHSQSLYPFVPRFLPLSRSVFACLYSPVRSFSLQASEPNHPVTEHQQNKEGQVPCAGDTWNVSFFGYTFFKETEEDEPMYAQLFHDINENLFTTNDELRVCLEGQISLSNEASLSEEILSMLYCMAIVRMR</sequence>
<organism evidence="2 3">
    <name type="scientific">Stylosanthes scabra</name>
    <dbReference type="NCBI Taxonomy" id="79078"/>
    <lineage>
        <taxon>Eukaryota</taxon>
        <taxon>Viridiplantae</taxon>
        <taxon>Streptophyta</taxon>
        <taxon>Embryophyta</taxon>
        <taxon>Tracheophyta</taxon>
        <taxon>Spermatophyta</taxon>
        <taxon>Magnoliopsida</taxon>
        <taxon>eudicotyledons</taxon>
        <taxon>Gunneridae</taxon>
        <taxon>Pentapetalae</taxon>
        <taxon>rosids</taxon>
        <taxon>fabids</taxon>
        <taxon>Fabales</taxon>
        <taxon>Fabaceae</taxon>
        <taxon>Papilionoideae</taxon>
        <taxon>50 kb inversion clade</taxon>
        <taxon>dalbergioids sensu lato</taxon>
        <taxon>Dalbergieae</taxon>
        <taxon>Pterocarpus clade</taxon>
        <taxon>Stylosanthes</taxon>
    </lineage>
</organism>
<feature type="region of interest" description="Disordered" evidence="1">
    <location>
        <begin position="1"/>
        <end position="27"/>
    </location>
</feature>
<dbReference type="EMBL" id="JASCZI010182475">
    <property type="protein sequence ID" value="MED6187994.1"/>
    <property type="molecule type" value="Genomic_DNA"/>
</dbReference>
<reference evidence="2 3" key="1">
    <citation type="journal article" date="2023" name="Plants (Basel)">
        <title>Bridging the Gap: Combining Genomics and Transcriptomics Approaches to Understand Stylosanthes scabra, an Orphan Legume from the Brazilian Caatinga.</title>
        <authorList>
            <person name="Ferreira-Neto J.R.C."/>
            <person name="da Silva M.D."/>
            <person name="Binneck E."/>
            <person name="de Melo N.F."/>
            <person name="da Silva R.H."/>
            <person name="de Melo A.L.T.M."/>
            <person name="Pandolfi V."/>
            <person name="Bustamante F.O."/>
            <person name="Brasileiro-Vidal A.C."/>
            <person name="Benko-Iseppon A.M."/>
        </authorList>
    </citation>
    <scope>NUCLEOTIDE SEQUENCE [LARGE SCALE GENOMIC DNA]</scope>
    <source>
        <tissue evidence="2">Leaves</tissue>
    </source>
</reference>
<name>A0ABU6WRQ1_9FABA</name>
<evidence type="ECO:0000313" key="2">
    <source>
        <dbReference type="EMBL" id="MED6187994.1"/>
    </source>
</evidence>
<evidence type="ECO:0000256" key="1">
    <source>
        <dbReference type="SAM" id="MobiDB-lite"/>
    </source>
</evidence>
<feature type="compositionally biased region" description="Polar residues" evidence="1">
    <location>
        <begin position="7"/>
        <end position="17"/>
    </location>
</feature>
<dbReference type="Proteomes" id="UP001341840">
    <property type="component" value="Unassembled WGS sequence"/>
</dbReference>
<gene>
    <name evidence="2" type="ORF">PIB30_081743</name>
</gene>